<evidence type="ECO:0000313" key="1">
    <source>
        <dbReference type="EMBL" id="MBB5979911.1"/>
    </source>
</evidence>
<comment type="caution">
    <text evidence="1">The sequence shown here is derived from an EMBL/GenBank/DDBJ whole genome shotgun (WGS) entry which is preliminary data.</text>
</comment>
<proteinExistence type="predicted"/>
<sequence>MFVLVGMETIVAYAFDRLVDSDRVRAGIRRVEAYYGELWGETATRSGSDAGPVGLLSWRRRTPSCNWPAWQEEAGLSVASLHAPLGYESVVGDIAPERAAVPLALAARKAPERLLELAPPFVLCVLDQNAQRLDLYTDSVGLGRIFQLRTADGWVWSNRPAAACLFADVAATPSVSGWRFAAGCGWFMGASMPYEYVSVVPGATHVEVRGRDGRMTVSRIDATSVWSGNTSIPETAAALQGVARSIGRLWPGTPTVDLSGGRDSRVVAAAFLSAGVDVRLNSYGAEAETAKTLVRALPFEVDHAVSTPSNAAAPAKAVAPAKVVASAKAAAAVAPVPLPGVIERIRRWHRYGDGLRPSSYLFHQPPSDLAGVDHLAIGGAGGEVAHGHFYPRDVAAIDQLPLHAKIEAFTQRLSRRLVAANGVPAAAREAVETQIRSVLDEAGRSGLQDARMLDYFYVVERLRRWGTTGERSGVVSPLLLPAFSRAAFRLTTSQRLQNALHLELIEQLMPQWTAVPFFKTTSAAPVQVKRLGAAADHEAVRARLDGVGDDAVRALWKRSSEATSSASDEAVLRQLLWQSVFDDHLAEVNRHLSRPVIIQPEVKPGVQPRVRRTTRAWRRVRRNRAARRMARTALWRVLRKYFR</sequence>
<keyword evidence="2" id="KW-1185">Reference proteome</keyword>
<dbReference type="RefSeq" id="WP_184835229.1">
    <property type="nucleotide sequence ID" value="NZ_BAAAVN010000006.1"/>
</dbReference>
<organism evidence="1 2">
    <name type="scientific">Kribbella solani</name>
    <dbReference type="NCBI Taxonomy" id="236067"/>
    <lineage>
        <taxon>Bacteria</taxon>
        <taxon>Bacillati</taxon>
        <taxon>Actinomycetota</taxon>
        <taxon>Actinomycetes</taxon>
        <taxon>Propionibacteriales</taxon>
        <taxon>Kribbellaceae</taxon>
        <taxon>Kribbella</taxon>
    </lineage>
</organism>
<dbReference type="EMBL" id="JACHNF010000001">
    <property type="protein sequence ID" value="MBB5979911.1"/>
    <property type="molecule type" value="Genomic_DNA"/>
</dbReference>
<name>A0A841DPU5_9ACTN</name>
<dbReference type="AlphaFoldDB" id="A0A841DPU5"/>
<reference evidence="1 2" key="1">
    <citation type="submission" date="2020-08" db="EMBL/GenBank/DDBJ databases">
        <title>Sequencing the genomes of 1000 actinobacteria strains.</title>
        <authorList>
            <person name="Klenk H.-P."/>
        </authorList>
    </citation>
    <scope>NUCLEOTIDE SEQUENCE [LARGE SCALE GENOMIC DNA]</scope>
    <source>
        <strain evidence="1 2">DSM 17294</strain>
    </source>
</reference>
<evidence type="ECO:0008006" key="3">
    <source>
        <dbReference type="Google" id="ProtNLM"/>
    </source>
</evidence>
<dbReference type="Proteomes" id="UP000558997">
    <property type="component" value="Unassembled WGS sequence"/>
</dbReference>
<protein>
    <recommendedName>
        <fullName evidence="3">Asparagine synthetase domain-containing protein</fullName>
    </recommendedName>
</protein>
<evidence type="ECO:0000313" key="2">
    <source>
        <dbReference type="Proteomes" id="UP000558997"/>
    </source>
</evidence>
<gene>
    <name evidence="1" type="ORF">HDA44_003252</name>
</gene>
<accession>A0A841DPU5</accession>